<comment type="similarity">
    <text evidence="7">Belongs to the transglycosylase MltG family.</text>
</comment>
<keyword evidence="2 7" id="KW-0812">Transmembrane</keyword>
<keyword evidence="1 7" id="KW-1003">Cell membrane</keyword>
<dbReference type="EMBL" id="AP026800">
    <property type="protein sequence ID" value="BDR54584.1"/>
    <property type="molecule type" value="Genomic_DNA"/>
</dbReference>
<reference evidence="8 9" key="1">
    <citation type="journal article" date="2023" name="Microbiol. Spectr.">
        <title>Symbiosis of Carpenter Bees with Uncharacterized Lactic Acid Bacteria Showing NAD Auxotrophy.</title>
        <authorList>
            <person name="Kawasaki S."/>
            <person name="Ozawa K."/>
            <person name="Mori T."/>
            <person name="Yamamoto A."/>
            <person name="Ito M."/>
            <person name="Ohkuma M."/>
            <person name="Sakamoto M."/>
            <person name="Matsutani M."/>
        </authorList>
    </citation>
    <scope>NUCLEOTIDE SEQUENCE [LARGE SCALE GENOMIC DNA]</scope>
    <source>
        <strain evidence="8 9">KimH</strain>
    </source>
</reference>
<dbReference type="InterPro" id="IPR003770">
    <property type="entry name" value="MLTG-like"/>
</dbReference>
<evidence type="ECO:0000256" key="4">
    <source>
        <dbReference type="ARBA" id="ARBA00023136"/>
    </source>
</evidence>
<comment type="catalytic activity">
    <reaction evidence="7">
        <text>a peptidoglycan chain = a peptidoglycan chain with N-acetyl-1,6-anhydromuramyl-[peptide] at the reducing end + a peptidoglycan chain with N-acetylglucosamine at the non-reducing end.</text>
        <dbReference type="EC" id="4.2.2.29"/>
    </reaction>
</comment>
<keyword evidence="5 7" id="KW-0456">Lyase</keyword>
<proteinExistence type="inferred from homology"/>
<comment type="function">
    <text evidence="7">Functions as a peptidoglycan terminase that cleaves nascent peptidoglycan strands endolytically to terminate their elongation.</text>
</comment>
<name>A0ABM8BCE0_9BIFI</name>
<evidence type="ECO:0000313" key="8">
    <source>
        <dbReference type="EMBL" id="BDR54584.1"/>
    </source>
</evidence>
<keyword evidence="9" id="KW-1185">Reference proteome</keyword>
<dbReference type="NCBIfam" id="TIGR00247">
    <property type="entry name" value="endolytic transglycosylase MltG"/>
    <property type="match status" value="1"/>
</dbReference>
<protein>
    <recommendedName>
        <fullName evidence="7">Endolytic murein transglycosylase</fullName>
        <ecNumber evidence="7">4.2.2.29</ecNumber>
    </recommendedName>
    <alternativeName>
        <fullName evidence="7">Peptidoglycan lytic transglycosylase</fullName>
    </alternativeName>
    <alternativeName>
        <fullName evidence="7">Peptidoglycan polymerization terminase</fullName>
    </alternativeName>
</protein>
<evidence type="ECO:0000256" key="3">
    <source>
        <dbReference type="ARBA" id="ARBA00022989"/>
    </source>
</evidence>
<evidence type="ECO:0000256" key="1">
    <source>
        <dbReference type="ARBA" id="ARBA00022475"/>
    </source>
</evidence>
<evidence type="ECO:0000256" key="5">
    <source>
        <dbReference type="ARBA" id="ARBA00023239"/>
    </source>
</evidence>
<dbReference type="PANTHER" id="PTHR30518:SF2">
    <property type="entry name" value="ENDOLYTIC MUREIN TRANSGLYCOSYLASE"/>
    <property type="match status" value="1"/>
</dbReference>
<evidence type="ECO:0000256" key="6">
    <source>
        <dbReference type="ARBA" id="ARBA00023316"/>
    </source>
</evidence>
<evidence type="ECO:0000256" key="7">
    <source>
        <dbReference type="HAMAP-Rule" id="MF_02065"/>
    </source>
</evidence>
<feature type="site" description="Important for catalytic activity" evidence="7">
    <location>
        <position position="276"/>
    </location>
</feature>
<dbReference type="EC" id="4.2.2.29" evidence="7"/>
<evidence type="ECO:0000256" key="2">
    <source>
        <dbReference type="ARBA" id="ARBA00022692"/>
    </source>
</evidence>
<comment type="subcellular location">
    <subcellularLocation>
        <location evidence="7">Cell membrane</location>
        <topology evidence="7">Single-pass membrane protein</topology>
    </subcellularLocation>
</comment>
<feature type="transmembrane region" description="Helical" evidence="7">
    <location>
        <begin position="53"/>
        <end position="77"/>
    </location>
</feature>
<organism evidence="8 9">
    <name type="scientific">Bombiscardovia apis</name>
    <dbReference type="NCBI Taxonomy" id="2932182"/>
    <lineage>
        <taxon>Bacteria</taxon>
        <taxon>Bacillati</taxon>
        <taxon>Actinomycetota</taxon>
        <taxon>Actinomycetes</taxon>
        <taxon>Bifidobacteriales</taxon>
        <taxon>Bifidobacteriaceae</taxon>
        <taxon>Bombiscardovia</taxon>
    </lineage>
</organism>
<keyword evidence="3 7" id="KW-1133">Transmembrane helix</keyword>
<dbReference type="Gene3D" id="3.30.1490.480">
    <property type="entry name" value="Endolytic murein transglycosylase"/>
    <property type="match status" value="1"/>
</dbReference>
<keyword evidence="6 7" id="KW-0961">Cell wall biogenesis/degradation</keyword>
<dbReference type="HAMAP" id="MF_02065">
    <property type="entry name" value="MltG"/>
    <property type="match status" value="1"/>
</dbReference>
<dbReference type="Proteomes" id="UP001321748">
    <property type="component" value="Chromosome"/>
</dbReference>
<dbReference type="PANTHER" id="PTHR30518">
    <property type="entry name" value="ENDOLYTIC MUREIN TRANSGLYCOSYLASE"/>
    <property type="match status" value="1"/>
</dbReference>
<evidence type="ECO:0000313" key="9">
    <source>
        <dbReference type="Proteomes" id="UP001321748"/>
    </source>
</evidence>
<dbReference type="RefSeq" id="WP_317643576.1">
    <property type="nucleotide sequence ID" value="NZ_AP026800.1"/>
</dbReference>
<accession>A0ABM8BCE0</accession>
<keyword evidence="4 7" id="KW-0472">Membrane</keyword>
<dbReference type="Pfam" id="PF02618">
    <property type="entry name" value="YceG"/>
    <property type="match status" value="1"/>
</dbReference>
<sequence>MPDDMHDFFASDEHWASADDLIPATAPPPPPLSRRQKRQALAEARERAKRRRIIGLVIAVIACVSVVVCAVIGVNFIRNASNRFEPTKTIAADWPGPGSGSVEFSIETGQGADLIARNLVKAGVVKSSEAFLQALSNEGATGRIQPGVFQLKSQMKSSDVVTILTDPKQAGGFLEVRAGDRARDVIARAARISGLQQADFDAIVNAKGNGILPPEAAGSFEGWLEPGTYNVKEMKSAQQVLRTIVDKRIAKLDALGLPQGAQREDLLNIASIAEAEVNKSDYYGKVVRVIDNRVQQGMTLGMDSTVAYSNNVSALKLTNDMLNDSSDPYNTRVHKGLPPTPIGNAGDRALQAALKPEAGNWLYFVTVNMDTGETKFTSSSQEFNSYVQEYKAWESQHNAG</sequence>
<gene>
    <name evidence="7" type="primary">mltG</name>
    <name evidence="8" type="ORF">KIMH_06950</name>
</gene>